<evidence type="ECO:0000313" key="2">
    <source>
        <dbReference type="Proteomes" id="UP001320972"/>
    </source>
</evidence>
<organism evidence="1 2">
    <name type="scientific">Natronoglomus mannanivorans</name>
    <dbReference type="NCBI Taxonomy" id="2979990"/>
    <lineage>
        <taxon>Archaea</taxon>
        <taxon>Methanobacteriati</taxon>
        <taxon>Methanobacteriota</taxon>
        <taxon>Stenosarchaea group</taxon>
        <taxon>Halobacteria</taxon>
        <taxon>Halobacteriales</taxon>
        <taxon>Natrialbaceae</taxon>
        <taxon>Natronoglomus</taxon>
    </lineage>
</organism>
<keyword evidence="2" id="KW-1185">Reference proteome</keyword>
<comment type="caution">
    <text evidence="1">The sequence shown here is derived from an EMBL/GenBank/DDBJ whole genome shotgun (WGS) entry which is preliminary data.</text>
</comment>
<proteinExistence type="predicted"/>
<protein>
    <submittedName>
        <fullName evidence="1">Uncharacterized protein</fullName>
    </submittedName>
</protein>
<evidence type="ECO:0000313" key="1">
    <source>
        <dbReference type="EMBL" id="MCU4973003.1"/>
    </source>
</evidence>
<reference evidence="1 2" key="1">
    <citation type="submission" date="2022-09" db="EMBL/GenBank/DDBJ databases">
        <title>Enrichment on poylsaccharides allowed isolation of novel metabolic and taxonomic groups of Haloarchaea.</title>
        <authorList>
            <person name="Sorokin D.Y."/>
            <person name="Elcheninov A.G."/>
            <person name="Khizhniak T.V."/>
            <person name="Kolganova T.V."/>
            <person name="Kublanov I.V."/>
        </authorList>
    </citation>
    <scope>NUCLEOTIDE SEQUENCE [LARGE SCALE GENOMIC DNA]</scope>
    <source>
        <strain evidence="1 2">AArc-m2/3/4</strain>
    </source>
</reference>
<dbReference type="EMBL" id="JAOPKB010000004">
    <property type="protein sequence ID" value="MCU4973003.1"/>
    <property type="molecule type" value="Genomic_DNA"/>
</dbReference>
<sequence length="111" mass="12707">MIRIETLSAEQFDDQRIVCINEIREPGSVRADDDFGIREQFDLLFDGELFERVCLESQSLKSVAHALLVYDLSFGCVSPRNIDTGTLPWTIDGIQHLVPEPSGMFDDRFWL</sequence>
<name>A0ABT2QDJ6_9EURY</name>
<accession>A0ABT2QDJ6</accession>
<gene>
    <name evidence="1" type="ORF">OB955_09640</name>
</gene>
<dbReference type="Proteomes" id="UP001320972">
    <property type="component" value="Unassembled WGS sequence"/>
</dbReference>